<dbReference type="EC" id="2.1.1.-" evidence="6"/>
<dbReference type="InterPro" id="IPR007213">
    <property type="entry name" value="Ppm1/Ppm2/Tcmp"/>
</dbReference>
<evidence type="ECO:0000313" key="7">
    <source>
        <dbReference type="EMBL" id="MEV0708233.1"/>
    </source>
</evidence>
<sequence length="276" mass="30235">MVESSISISEVSDTAIWMAAYRAEESLRPDALFTDPIAERLAGELRGAVLSSKVAVPGSRGGWPPVVRTALIDGLIARSLAEGCDRVLNLAAGWDTRPYRLELPQALSWFEVDLPKIVDAKNRALVDEEPHCRVTRSSVDLTDPAACAAFVTAAVDGARRPLVITEGLLQYLEPAQVRGLSEVLLAAGVRWWITDLWTPSLLWLVNRTMGRHLGQAQWAFGPARGAAFFQGWTRTDNESIFSAAARWRRSPVWLRPAAVLPDALLRSGVVRLCVAE</sequence>
<evidence type="ECO:0000313" key="8">
    <source>
        <dbReference type="Proteomes" id="UP001551695"/>
    </source>
</evidence>
<dbReference type="PANTHER" id="PTHR43619:SF2">
    <property type="entry name" value="S-ADENOSYL-L-METHIONINE-DEPENDENT METHYLTRANSFERASES SUPERFAMILY PROTEIN"/>
    <property type="match status" value="1"/>
</dbReference>
<gene>
    <name evidence="7" type="ORF">AB0I48_11760</name>
</gene>
<reference evidence="7 8" key="1">
    <citation type="submission" date="2024-06" db="EMBL/GenBank/DDBJ databases">
        <title>The Natural Products Discovery Center: Release of the First 8490 Sequenced Strains for Exploring Actinobacteria Biosynthetic Diversity.</title>
        <authorList>
            <person name="Kalkreuter E."/>
            <person name="Kautsar S.A."/>
            <person name="Yang D."/>
            <person name="Bader C.D."/>
            <person name="Teijaro C.N."/>
            <person name="Fluegel L."/>
            <person name="Davis C.M."/>
            <person name="Simpson J.R."/>
            <person name="Lauterbach L."/>
            <person name="Steele A.D."/>
            <person name="Gui C."/>
            <person name="Meng S."/>
            <person name="Li G."/>
            <person name="Viehrig K."/>
            <person name="Ye F."/>
            <person name="Su P."/>
            <person name="Kiefer A.F."/>
            <person name="Nichols A."/>
            <person name="Cepeda A.J."/>
            <person name="Yan W."/>
            <person name="Fan B."/>
            <person name="Jiang Y."/>
            <person name="Adhikari A."/>
            <person name="Zheng C.-J."/>
            <person name="Schuster L."/>
            <person name="Cowan T.M."/>
            <person name="Smanski M.J."/>
            <person name="Chevrette M.G."/>
            <person name="De Carvalho L.P.S."/>
            <person name="Shen B."/>
        </authorList>
    </citation>
    <scope>NUCLEOTIDE SEQUENCE [LARGE SCALE GENOMIC DNA]</scope>
    <source>
        <strain evidence="7 8">NPDC050403</strain>
    </source>
</reference>
<dbReference type="RefSeq" id="WP_357782699.1">
    <property type="nucleotide sequence ID" value="NZ_JBFAKC010000004.1"/>
</dbReference>
<dbReference type="Pfam" id="PF04072">
    <property type="entry name" value="LCM"/>
    <property type="match status" value="1"/>
</dbReference>
<dbReference type="GO" id="GO:0032259">
    <property type="term" value="P:methylation"/>
    <property type="evidence" value="ECO:0007669"/>
    <property type="project" value="UniProtKB-KW"/>
</dbReference>
<name>A0ABV3FS31_9NOCA</name>
<keyword evidence="4 7" id="KW-0808">Transferase</keyword>
<accession>A0ABV3FS31</accession>
<comment type="function">
    <text evidence="1 6">Exhibits S-adenosyl-L-methionine-dependent methyltransferase activity.</text>
</comment>
<dbReference type="Gene3D" id="3.40.50.150">
    <property type="entry name" value="Vaccinia Virus protein VP39"/>
    <property type="match status" value="1"/>
</dbReference>
<keyword evidence="3 6" id="KW-0489">Methyltransferase</keyword>
<proteinExistence type="inferred from homology"/>
<keyword evidence="8" id="KW-1185">Reference proteome</keyword>
<evidence type="ECO:0000256" key="2">
    <source>
        <dbReference type="ARBA" id="ARBA00008138"/>
    </source>
</evidence>
<dbReference type="PANTHER" id="PTHR43619">
    <property type="entry name" value="S-ADENOSYL-L-METHIONINE-DEPENDENT METHYLTRANSFERASE YKTD-RELATED"/>
    <property type="match status" value="1"/>
</dbReference>
<evidence type="ECO:0000256" key="3">
    <source>
        <dbReference type="ARBA" id="ARBA00022603"/>
    </source>
</evidence>
<evidence type="ECO:0000256" key="5">
    <source>
        <dbReference type="ARBA" id="ARBA00022691"/>
    </source>
</evidence>
<comment type="similarity">
    <text evidence="2 6">Belongs to the UPF0677 family.</text>
</comment>
<dbReference type="NCBIfam" id="TIGR00027">
    <property type="entry name" value="mthyl_TIGR00027"/>
    <property type="match status" value="1"/>
</dbReference>
<keyword evidence="5 6" id="KW-0949">S-adenosyl-L-methionine</keyword>
<comment type="caution">
    <text evidence="7">The sequence shown here is derived from an EMBL/GenBank/DDBJ whole genome shotgun (WGS) entry which is preliminary data.</text>
</comment>
<dbReference type="SUPFAM" id="SSF53335">
    <property type="entry name" value="S-adenosyl-L-methionine-dependent methyltransferases"/>
    <property type="match status" value="1"/>
</dbReference>
<protein>
    <recommendedName>
        <fullName evidence="6">S-adenosyl-L-methionine-dependent methyltransferase</fullName>
        <ecNumber evidence="6">2.1.1.-</ecNumber>
    </recommendedName>
</protein>
<dbReference type="InterPro" id="IPR029063">
    <property type="entry name" value="SAM-dependent_MTases_sf"/>
</dbReference>
<dbReference type="EMBL" id="JBFAKC010000004">
    <property type="protein sequence ID" value="MEV0708233.1"/>
    <property type="molecule type" value="Genomic_DNA"/>
</dbReference>
<evidence type="ECO:0000256" key="4">
    <source>
        <dbReference type="ARBA" id="ARBA00022679"/>
    </source>
</evidence>
<dbReference type="Proteomes" id="UP001551695">
    <property type="component" value="Unassembled WGS sequence"/>
</dbReference>
<organism evidence="7 8">
    <name type="scientific">Nocardia aurea</name>
    <dbReference type="NCBI Taxonomy" id="2144174"/>
    <lineage>
        <taxon>Bacteria</taxon>
        <taxon>Bacillati</taxon>
        <taxon>Actinomycetota</taxon>
        <taxon>Actinomycetes</taxon>
        <taxon>Mycobacteriales</taxon>
        <taxon>Nocardiaceae</taxon>
        <taxon>Nocardia</taxon>
    </lineage>
</organism>
<evidence type="ECO:0000256" key="6">
    <source>
        <dbReference type="RuleBase" id="RU362030"/>
    </source>
</evidence>
<dbReference type="GO" id="GO:0008168">
    <property type="term" value="F:methyltransferase activity"/>
    <property type="evidence" value="ECO:0007669"/>
    <property type="project" value="UniProtKB-KW"/>
</dbReference>
<dbReference type="InterPro" id="IPR011610">
    <property type="entry name" value="SAM_mthyl_Trfase_ML2640-like"/>
</dbReference>
<evidence type="ECO:0000256" key="1">
    <source>
        <dbReference type="ARBA" id="ARBA00003907"/>
    </source>
</evidence>